<accession>A0ABS8WP74</accession>
<feature type="compositionally biased region" description="Basic and acidic residues" evidence="1">
    <location>
        <begin position="12"/>
        <end position="26"/>
    </location>
</feature>
<evidence type="ECO:0000313" key="3">
    <source>
        <dbReference type="Proteomes" id="UP000823775"/>
    </source>
</evidence>
<protein>
    <submittedName>
        <fullName evidence="2">Uncharacterized protein</fullName>
    </submittedName>
</protein>
<reference evidence="2 3" key="1">
    <citation type="journal article" date="2021" name="BMC Genomics">
        <title>Datura genome reveals duplications of psychoactive alkaloid biosynthetic genes and high mutation rate following tissue culture.</title>
        <authorList>
            <person name="Rajewski A."/>
            <person name="Carter-House D."/>
            <person name="Stajich J."/>
            <person name="Litt A."/>
        </authorList>
    </citation>
    <scope>NUCLEOTIDE SEQUENCE [LARGE SCALE GENOMIC DNA]</scope>
    <source>
        <strain evidence="2">AR-01</strain>
    </source>
</reference>
<name>A0ABS8WP74_DATST</name>
<comment type="caution">
    <text evidence="2">The sequence shown here is derived from an EMBL/GenBank/DDBJ whole genome shotgun (WGS) entry which is preliminary data.</text>
</comment>
<organism evidence="2 3">
    <name type="scientific">Datura stramonium</name>
    <name type="common">Jimsonweed</name>
    <name type="synonym">Common thornapple</name>
    <dbReference type="NCBI Taxonomy" id="4076"/>
    <lineage>
        <taxon>Eukaryota</taxon>
        <taxon>Viridiplantae</taxon>
        <taxon>Streptophyta</taxon>
        <taxon>Embryophyta</taxon>
        <taxon>Tracheophyta</taxon>
        <taxon>Spermatophyta</taxon>
        <taxon>Magnoliopsida</taxon>
        <taxon>eudicotyledons</taxon>
        <taxon>Gunneridae</taxon>
        <taxon>Pentapetalae</taxon>
        <taxon>asterids</taxon>
        <taxon>lamiids</taxon>
        <taxon>Solanales</taxon>
        <taxon>Solanaceae</taxon>
        <taxon>Solanoideae</taxon>
        <taxon>Datureae</taxon>
        <taxon>Datura</taxon>
    </lineage>
</organism>
<evidence type="ECO:0000256" key="1">
    <source>
        <dbReference type="SAM" id="MobiDB-lite"/>
    </source>
</evidence>
<dbReference type="Proteomes" id="UP000823775">
    <property type="component" value="Unassembled WGS sequence"/>
</dbReference>
<keyword evidence="3" id="KW-1185">Reference proteome</keyword>
<evidence type="ECO:0000313" key="2">
    <source>
        <dbReference type="EMBL" id="MCE3214682.1"/>
    </source>
</evidence>
<feature type="region of interest" description="Disordered" evidence="1">
    <location>
        <begin position="1"/>
        <end position="90"/>
    </location>
</feature>
<feature type="compositionally biased region" description="Basic residues" evidence="1">
    <location>
        <begin position="1"/>
        <end position="11"/>
    </location>
</feature>
<feature type="compositionally biased region" description="Polar residues" evidence="1">
    <location>
        <begin position="63"/>
        <end position="78"/>
    </location>
</feature>
<dbReference type="EMBL" id="JACEIK010009778">
    <property type="protein sequence ID" value="MCE3214682.1"/>
    <property type="molecule type" value="Genomic_DNA"/>
</dbReference>
<gene>
    <name evidence="2" type="ORF">HAX54_053038</name>
</gene>
<proteinExistence type="predicted"/>
<sequence length="117" mass="13475">MKEKQTKKKRDKQPMKDKQPKKDKQPMKRQRRLIDEEDEESSQPTLLRFPDDATVEDLHLTAPQPSQDSAPTSSNPSDSYAPKGLSWKGNASITGRLFEQLRVDKLKTRKVNGKEQQ</sequence>